<evidence type="ECO:0000313" key="2">
    <source>
        <dbReference type="Proteomes" id="UP001451571"/>
    </source>
</evidence>
<keyword evidence="2" id="KW-1185">Reference proteome</keyword>
<evidence type="ECO:0000313" key="1">
    <source>
        <dbReference type="EMBL" id="XAH74129.1"/>
    </source>
</evidence>
<reference evidence="1 2" key="1">
    <citation type="submission" date="2024-02" db="EMBL/GenBank/DDBJ databases">
        <title>Bacterial strain from lacustrine sediment.</title>
        <authorList>
            <person name="Petit C."/>
            <person name="Fadhlaoui K."/>
        </authorList>
    </citation>
    <scope>NUCLEOTIDE SEQUENCE [LARGE SCALE GENOMIC DNA]</scope>
    <source>
        <strain evidence="1 2">IPX-CK</strain>
    </source>
</reference>
<dbReference type="InterPro" id="IPR024541">
    <property type="entry name" value="DUF3881"/>
</dbReference>
<name>A0ABZ3EXX3_9FIRM</name>
<dbReference type="RefSeq" id="WP_342757723.1">
    <property type="nucleotide sequence ID" value="NZ_CP146256.1"/>
</dbReference>
<organism evidence="1 2">
    <name type="scientific">Kineothrix sedimenti</name>
    <dbReference type="NCBI Taxonomy" id="3123317"/>
    <lineage>
        <taxon>Bacteria</taxon>
        <taxon>Bacillati</taxon>
        <taxon>Bacillota</taxon>
        <taxon>Clostridia</taxon>
        <taxon>Lachnospirales</taxon>
        <taxon>Lachnospiraceae</taxon>
        <taxon>Kineothrix</taxon>
    </lineage>
</organism>
<sequence length="296" mass="33811">MKSLHKYLRAIGFSKLKDRKELQNLLTDIIVNTNERSYTSNGEDTIIAEFRKDFAENMGIAVCGEFDREERYSYDYYYPYLRGSGVTSEEDVSVERHAGTESYAGVCDDIKIGVSLIFYLQNMIPYVKAQNSNSLPIRGTTLTLSGLSLQGKIMMPIIKNEKDKKIIQKASNNRNSLIAAARKGDEDAIESLTLEDMDTYTTISKRIQKEDVFSLVDTYFMPYGVECDQYSVLGEIIECHKVTNRMTGEEIHQMTVSCNDLQFDICINTEDLYGEPQVGRRFKGNIWMQGFINFPE</sequence>
<protein>
    <submittedName>
        <fullName evidence="1">DUF3881 family protein</fullName>
    </submittedName>
</protein>
<dbReference type="Proteomes" id="UP001451571">
    <property type="component" value="Chromosome"/>
</dbReference>
<dbReference type="Pfam" id="PF12997">
    <property type="entry name" value="DUF3881"/>
    <property type="match status" value="1"/>
</dbReference>
<proteinExistence type="predicted"/>
<dbReference type="EMBL" id="CP146256">
    <property type="protein sequence ID" value="XAH74129.1"/>
    <property type="molecule type" value="Genomic_DNA"/>
</dbReference>
<gene>
    <name evidence="1" type="ORF">V6984_21945</name>
</gene>
<accession>A0ABZ3EXX3</accession>